<dbReference type="InterPro" id="IPR013324">
    <property type="entry name" value="RNA_pol_sigma_r3/r4-like"/>
</dbReference>
<keyword evidence="4" id="KW-0238">DNA-binding</keyword>
<evidence type="ECO:0000259" key="7">
    <source>
        <dbReference type="Pfam" id="PF04545"/>
    </source>
</evidence>
<dbReference type="InterPro" id="IPR013325">
    <property type="entry name" value="RNA_pol_sigma_r2"/>
</dbReference>
<dbReference type="Gene3D" id="1.10.1740.10">
    <property type="match status" value="1"/>
</dbReference>
<keyword evidence="9" id="KW-1185">Reference proteome</keyword>
<dbReference type="Proteomes" id="UP001549749">
    <property type="component" value="Unassembled WGS sequence"/>
</dbReference>
<evidence type="ECO:0000256" key="1">
    <source>
        <dbReference type="ARBA" id="ARBA00010641"/>
    </source>
</evidence>
<evidence type="ECO:0000256" key="2">
    <source>
        <dbReference type="ARBA" id="ARBA00023015"/>
    </source>
</evidence>
<evidence type="ECO:0000259" key="6">
    <source>
        <dbReference type="Pfam" id="PF04542"/>
    </source>
</evidence>
<accession>A0ABV2T1V0</accession>
<dbReference type="PANTHER" id="PTHR43133:SF46">
    <property type="entry name" value="RNA POLYMERASE SIGMA-70 FACTOR ECF SUBFAMILY"/>
    <property type="match status" value="1"/>
</dbReference>
<dbReference type="RefSeq" id="WP_354659648.1">
    <property type="nucleotide sequence ID" value="NZ_JBEXAC010000001.1"/>
</dbReference>
<evidence type="ECO:0000313" key="9">
    <source>
        <dbReference type="Proteomes" id="UP001549749"/>
    </source>
</evidence>
<keyword evidence="2" id="KW-0805">Transcription regulation</keyword>
<evidence type="ECO:0000256" key="4">
    <source>
        <dbReference type="ARBA" id="ARBA00023125"/>
    </source>
</evidence>
<organism evidence="8 9">
    <name type="scientific">Chitinophaga defluvii</name>
    <dbReference type="NCBI Taxonomy" id="3163343"/>
    <lineage>
        <taxon>Bacteria</taxon>
        <taxon>Pseudomonadati</taxon>
        <taxon>Bacteroidota</taxon>
        <taxon>Chitinophagia</taxon>
        <taxon>Chitinophagales</taxon>
        <taxon>Chitinophagaceae</taxon>
        <taxon>Chitinophaga</taxon>
    </lineage>
</organism>
<evidence type="ECO:0000313" key="8">
    <source>
        <dbReference type="EMBL" id="MET6997007.1"/>
    </source>
</evidence>
<keyword evidence="3" id="KW-0731">Sigma factor</keyword>
<dbReference type="SUPFAM" id="SSF88659">
    <property type="entry name" value="Sigma3 and sigma4 domains of RNA polymerase sigma factors"/>
    <property type="match status" value="1"/>
</dbReference>
<proteinExistence type="inferred from homology"/>
<dbReference type="InterPro" id="IPR007627">
    <property type="entry name" value="RNA_pol_sigma70_r2"/>
</dbReference>
<dbReference type="NCBIfam" id="TIGR02937">
    <property type="entry name" value="sigma70-ECF"/>
    <property type="match status" value="1"/>
</dbReference>
<dbReference type="Pfam" id="PF04545">
    <property type="entry name" value="Sigma70_r4"/>
    <property type="match status" value="1"/>
</dbReference>
<dbReference type="SUPFAM" id="SSF88946">
    <property type="entry name" value="Sigma2 domain of RNA polymerase sigma factors"/>
    <property type="match status" value="1"/>
</dbReference>
<evidence type="ECO:0000256" key="3">
    <source>
        <dbReference type="ARBA" id="ARBA00023082"/>
    </source>
</evidence>
<dbReference type="Pfam" id="PF04542">
    <property type="entry name" value="Sigma70_r2"/>
    <property type="match status" value="1"/>
</dbReference>
<dbReference type="InterPro" id="IPR014284">
    <property type="entry name" value="RNA_pol_sigma-70_dom"/>
</dbReference>
<protein>
    <submittedName>
        <fullName evidence="8">Sigma-70 family RNA polymerase sigma factor</fullName>
    </submittedName>
</protein>
<feature type="domain" description="RNA polymerase sigma-70 region 4" evidence="7">
    <location>
        <begin position="120"/>
        <end position="167"/>
    </location>
</feature>
<dbReference type="InterPro" id="IPR039425">
    <property type="entry name" value="RNA_pol_sigma-70-like"/>
</dbReference>
<dbReference type="EMBL" id="JBEXAC010000001">
    <property type="protein sequence ID" value="MET6997007.1"/>
    <property type="molecule type" value="Genomic_DNA"/>
</dbReference>
<comment type="similarity">
    <text evidence="1">Belongs to the sigma-70 factor family. ECF subfamily.</text>
</comment>
<dbReference type="PANTHER" id="PTHR43133">
    <property type="entry name" value="RNA POLYMERASE ECF-TYPE SIGMA FACTO"/>
    <property type="match status" value="1"/>
</dbReference>
<dbReference type="InterPro" id="IPR036388">
    <property type="entry name" value="WH-like_DNA-bd_sf"/>
</dbReference>
<feature type="domain" description="RNA polymerase sigma-70 region 2" evidence="6">
    <location>
        <begin position="15"/>
        <end position="83"/>
    </location>
</feature>
<comment type="caution">
    <text evidence="8">The sequence shown here is derived from an EMBL/GenBank/DDBJ whole genome shotgun (WGS) entry which is preliminary data.</text>
</comment>
<gene>
    <name evidence="8" type="ORF">ABR189_06490</name>
</gene>
<sequence>MLTGNNTEKDYFTHLFEQHHRSLYAYAYKKTGDSFTAEEIAQSTFIKFWQYRLKAGTLIQDNPEKLLFFITKALLVDYYRKKTATISIEEAFTVTESVASTYVLQHEALHFNNLIRSVADTLPDRQKQVFEMNYFQEMNHGEIAMALNISRQTVKNQLSKAMKQVRKLVTQQFLSTMITFL</sequence>
<reference evidence="8 9" key="1">
    <citation type="submission" date="2024-06" db="EMBL/GenBank/DDBJ databases">
        <title>Chitinophaga defluvii sp. nov., isolated from municipal sewage.</title>
        <authorList>
            <person name="Zhang L."/>
        </authorList>
    </citation>
    <scope>NUCLEOTIDE SEQUENCE [LARGE SCALE GENOMIC DNA]</scope>
    <source>
        <strain evidence="8 9">H8</strain>
    </source>
</reference>
<keyword evidence="5" id="KW-0804">Transcription</keyword>
<dbReference type="Gene3D" id="1.10.10.10">
    <property type="entry name" value="Winged helix-like DNA-binding domain superfamily/Winged helix DNA-binding domain"/>
    <property type="match status" value="1"/>
</dbReference>
<dbReference type="CDD" id="cd06171">
    <property type="entry name" value="Sigma70_r4"/>
    <property type="match status" value="1"/>
</dbReference>
<name>A0ABV2T1V0_9BACT</name>
<evidence type="ECO:0000256" key="5">
    <source>
        <dbReference type="ARBA" id="ARBA00023163"/>
    </source>
</evidence>
<dbReference type="InterPro" id="IPR007630">
    <property type="entry name" value="RNA_pol_sigma70_r4"/>
</dbReference>